<gene>
    <name evidence="2" type="ORF">MTY_0049</name>
</gene>
<dbReference type="Gene3D" id="3.40.50.720">
    <property type="entry name" value="NAD(P)-binding Rossmann-like Domain"/>
    <property type="match status" value="1"/>
</dbReference>
<dbReference type="InterPro" id="IPR050177">
    <property type="entry name" value="Lipid_A_modif_metabolic_enz"/>
</dbReference>
<reference evidence="2" key="1">
    <citation type="journal article" date="2014" name="Gene">
        <title>Genome-guided analysis of transformation efficiency and carbon dioxide assimilation by Moorella thermoacetica Y72.</title>
        <authorList>
            <person name="Tsukahara K."/>
            <person name="Kita A."/>
            <person name="Nakashimada Y."/>
            <person name="Hoshino T."/>
            <person name="Murakami K."/>
        </authorList>
    </citation>
    <scope>NUCLEOTIDE SEQUENCE [LARGE SCALE GENOMIC DNA]</scope>
    <source>
        <strain evidence="2">Y72</strain>
    </source>
</reference>
<evidence type="ECO:0000259" key="1">
    <source>
        <dbReference type="Pfam" id="PF01370"/>
    </source>
</evidence>
<dbReference type="InterPro" id="IPR001509">
    <property type="entry name" value="Epimerase_deHydtase"/>
</dbReference>
<organism evidence="2">
    <name type="scientific">Moorella thermoacetica Y72</name>
    <dbReference type="NCBI Taxonomy" id="1325331"/>
    <lineage>
        <taxon>Bacteria</taxon>
        <taxon>Bacillati</taxon>
        <taxon>Bacillota</taxon>
        <taxon>Clostridia</taxon>
        <taxon>Neomoorellales</taxon>
        <taxon>Neomoorellaceae</taxon>
        <taxon>Neomoorella</taxon>
    </lineage>
</organism>
<dbReference type="PANTHER" id="PTHR43245">
    <property type="entry name" value="BIFUNCTIONAL POLYMYXIN RESISTANCE PROTEIN ARNA"/>
    <property type="match status" value="1"/>
</dbReference>
<feature type="domain" description="NAD-dependent epimerase/dehydratase" evidence="1">
    <location>
        <begin position="4"/>
        <end position="228"/>
    </location>
</feature>
<dbReference type="GeneID" id="45617628"/>
<dbReference type="InterPro" id="IPR036291">
    <property type="entry name" value="NAD(P)-bd_dom_sf"/>
</dbReference>
<dbReference type="RefSeq" id="WP_011393095.1">
    <property type="nucleotide sequence ID" value="NZ_DF238840.1"/>
</dbReference>
<dbReference type="EMBL" id="DF238840">
    <property type="protein sequence ID" value="GAF24721.1"/>
    <property type="molecule type" value="Genomic_DNA"/>
</dbReference>
<sequence length="313" mass="34240">MELLITGGSGDVGRYLVRDLAGRGHRVRVLDRALPNGDGLPVSQETLFKGQLEDKELVVRAVKGVEAVIHLAWSFSDDPLEVFGGDLIGHINLLTAATRAGVKHFIYASTATVYGRAAGHPVVEEHPCLVGEARKPLYALGKFAAEELCRQYCREQGLPVTIFRFWWAFGDEIGGRHLRNLIRAALNEEPIKVPVAAGGTFVSMADLAAACRLVLAGEGACGQVYNLGSLYLTWEEIASKIIELTGSAGELQLVPQNEWTGPAFLNEVWDLSWEKAARELGYRPTLTVDEGRLAFTRALLRCVDKVRTEMGKN</sequence>
<dbReference type="SUPFAM" id="SSF51735">
    <property type="entry name" value="NAD(P)-binding Rossmann-fold domains"/>
    <property type="match status" value="1"/>
</dbReference>
<evidence type="ECO:0000313" key="2">
    <source>
        <dbReference type="EMBL" id="GAF24721.1"/>
    </source>
</evidence>
<dbReference type="PANTHER" id="PTHR43245:SF55">
    <property type="entry name" value="NAD(P)-BINDING DOMAIN-CONTAINING PROTEIN"/>
    <property type="match status" value="1"/>
</dbReference>
<proteinExistence type="predicted"/>
<protein>
    <submittedName>
        <fullName evidence="2">Nucleoside-diphosphate-sugar epimerases</fullName>
    </submittedName>
</protein>
<dbReference type="Proteomes" id="UP000063718">
    <property type="component" value="Unassembled WGS sequence"/>
</dbReference>
<dbReference type="AlphaFoldDB" id="A0A0S6U6I5"/>
<dbReference type="Pfam" id="PF01370">
    <property type="entry name" value="Epimerase"/>
    <property type="match status" value="1"/>
</dbReference>
<accession>A0A0S6U6I5</accession>
<name>A0A0S6U6I5_NEOTH</name>